<dbReference type="AlphaFoldDB" id="A0AAQ3M5G6"/>
<keyword evidence="3" id="KW-1185">Reference proteome</keyword>
<feature type="region of interest" description="Disordered" evidence="1">
    <location>
        <begin position="1"/>
        <end position="102"/>
    </location>
</feature>
<evidence type="ECO:0000313" key="2">
    <source>
        <dbReference type="EMBL" id="WPH01235.1"/>
    </source>
</evidence>
<evidence type="ECO:0000313" key="3">
    <source>
        <dbReference type="Proteomes" id="UP001303373"/>
    </source>
</evidence>
<gene>
    <name evidence="2" type="ORF">R9X50_00407200</name>
</gene>
<dbReference type="Proteomes" id="UP001303373">
    <property type="component" value="Chromosome 5"/>
</dbReference>
<proteinExistence type="predicted"/>
<accession>A0AAQ3M5G6</accession>
<dbReference type="EMBL" id="CP138584">
    <property type="protein sequence ID" value="WPH01235.1"/>
    <property type="molecule type" value="Genomic_DNA"/>
</dbReference>
<feature type="compositionally biased region" description="Basic and acidic residues" evidence="1">
    <location>
        <begin position="82"/>
        <end position="97"/>
    </location>
</feature>
<reference evidence="2 3" key="1">
    <citation type="submission" date="2023-11" db="EMBL/GenBank/DDBJ databases">
        <title>An acidophilic fungus is an integral part of prey digestion in a carnivorous sundew plant.</title>
        <authorList>
            <person name="Tsai I.J."/>
        </authorList>
    </citation>
    <scope>NUCLEOTIDE SEQUENCE [LARGE SCALE GENOMIC DNA]</scope>
    <source>
        <strain evidence="2">169a</strain>
    </source>
</reference>
<feature type="compositionally biased region" description="Basic and acidic residues" evidence="1">
    <location>
        <begin position="45"/>
        <end position="56"/>
    </location>
</feature>
<name>A0AAQ3M5G6_9PEZI</name>
<protein>
    <submittedName>
        <fullName evidence="2">Uncharacterized protein</fullName>
    </submittedName>
</protein>
<organism evidence="2 3">
    <name type="scientific">Acrodontium crateriforme</name>
    <dbReference type="NCBI Taxonomy" id="150365"/>
    <lineage>
        <taxon>Eukaryota</taxon>
        <taxon>Fungi</taxon>
        <taxon>Dikarya</taxon>
        <taxon>Ascomycota</taxon>
        <taxon>Pezizomycotina</taxon>
        <taxon>Dothideomycetes</taxon>
        <taxon>Dothideomycetidae</taxon>
        <taxon>Mycosphaerellales</taxon>
        <taxon>Teratosphaeriaceae</taxon>
        <taxon>Acrodontium</taxon>
    </lineage>
</organism>
<evidence type="ECO:0000256" key="1">
    <source>
        <dbReference type="SAM" id="MobiDB-lite"/>
    </source>
</evidence>
<sequence length="300" mass="33232">MPKFEYNTLPTIEESPESSKGSWACPPRTPFPRYQSLSTSSSGEGDFHEMPPHGHPENPVVVDSIESDEEAGPEELALSPIDYKDQVKKESPQRGDRAIAVSPTAHSRNEWVFPFTQEDTQWDFLKPVMAANISASPDAMQPSAKRMRVASEMSCTVGKASRIQVQCRQLQPLNTVPENTQVARVLASPAAVGQRLGVLVTPISAGQNMGLLVTPVSTDQQWGDVVPTPVSPARCFTRIIAEKQTKHGKMYKVSWHESWVHENTLPNVGPIREDQERRFGHVWDVLPPSPPPAPLYKPNE</sequence>